<name>A0A291ATU4_9VIRU</name>
<feature type="transmembrane region" description="Helical" evidence="2">
    <location>
        <begin position="856"/>
        <end position="880"/>
    </location>
</feature>
<dbReference type="EMBL" id="KC977571">
    <property type="protein sequence ID" value="ATE82209.1"/>
    <property type="molecule type" value="Genomic_DNA"/>
</dbReference>
<evidence type="ECO:0000313" key="3">
    <source>
        <dbReference type="EMBL" id="ATE82209.1"/>
    </source>
</evidence>
<evidence type="ECO:0000256" key="2">
    <source>
        <dbReference type="SAM" id="Phobius"/>
    </source>
</evidence>
<feature type="region of interest" description="Disordered" evidence="1">
    <location>
        <begin position="822"/>
        <end position="849"/>
    </location>
</feature>
<protein>
    <submittedName>
        <fullName evidence="3">Uncharacterized protein</fullName>
    </submittedName>
</protein>
<dbReference type="Proteomes" id="UP000204584">
    <property type="component" value="Segment"/>
</dbReference>
<gene>
    <name evidence="3" type="ORF">psal_cds_664</name>
</gene>
<dbReference type="KEGG" id="vg:34568276"/>
<keyword evidence="2" id="KW-1133">Transmembrane helix</keyword>
<reference evidence="3 4" key="1">
    <citation type="journal article" date="2013" name="Science">
        <title>Pandoraviruses: amoeba viruses with genomes up to 2.5 Mb reaching that of parasitic eukaryotes.</title>
        <authorList>
            <person name="Philippe N."/>
            <person name="Legendre M."/>
            <person name="Doutre G."/>
            <person name="Coute Y."/>
            <person name="Poirot O."/>
            <person name="Lescot M."/>
            <person name="Arslan D."/>
            <person name="Seltzer V."/>
            <person name="Bertaux L."/>
            <person name="Bruley C."/>
            <person name="Garin J."/>
            <person name="Claverie J.M."/>
            <person name="Abergel C."/>
        </authorList>
    </citation>
    <scope>NUCLEOTIDE SEQUENCE [LARGE SCALE GENOMIC DNA]</scope>
</reference>
<organism evidence="3 4">
    <name type="scientific">Pandoravirus salinus</name>
    <dbReference type="NCBI Taxonomy" id="1349410"/>
    <lineage>
        <taxon>Viruses</taxon>
        <taxon>Pandoravirus</taxon>
    </lineage>
</organism>
<accession>A0A291ATU4</accession>
<keyword evidence="2" id="KW-0472">Membrane</keyword>
<keyword evidence="2" id="KW-0812">Transmembrane</keyword>
<evidence type="ECO:0000256" key="1">
    <source>
        <dbReference type="SAM" id="MobiDB-lite"/>
    </source>
</evidence>
<sequence>MSYTTRTVAAAIVFAWALLCLGTASDAVVLAVCPSGCAYADVASASLSAVDGDVIDVHGGIYASTPAAIIGARLTLRATGPVTINGIGAWLTIASPNVTTQGTFTLSDAGIVVSPNATWYQDGPVTISHATTAAGYDPVGQPFGVPNAVLVDGGTWVQRGTLVVSARTVGVSLSGASAVWDQQAAADISALDNGVAGDSHTGVSLAAGRTTWHQHGALTIRVSVGVGVRAGSTGMAQWNQTGNVTVTVVAGLSTGPVDGIALGVGTLGEGAVWLQDGLVRIQVTATGIGAVGGAVALDANNNRHRWEQAGALKVTSLAQDGGLVRGVRIGQRSTAWIQSGSVSVVGTARANGTVHAVVLGSAVWSSDNVWHQSGPLSVNVAACVDSALAPTVPSAAIRGTSRCGTWRSTGVVDLTASSSLCGAASAYPLWLDSRGCNFTLDRAAALYNRAVRCDAAPTAPSPAVIRGLPLGTPLQGVCSDLVLLPVVDIEWTDTGLIGWQRPIIMRARASGAFVGSVPFTLSGPTSVQANATQFVFSGSDDLLSDPVAVHLTNRTGVIGLQGSVSLVPADGVLLGAQTVVAFEILPWVRSDDLDALPYAVDIDTSSSTVAIVPKDANGTAANGSTMAVRFGGLAETKPDGSVARALRLDSGIGRWTLAETPATQGATQEFVLTVEAGVATGRAKVEITIALFDRRVEGLFDDIIPFVSDPALAKTSVRIVDWPWTAADSRIELDLVLDPSFVDFTRVDNTLAGTTTYTLNGSTSGDGRATVRLSTAALVDGRLTNATVSSRADVATSSVIISLPRFENALVYDPDMGVLFGSSDGDGDGDNGGGGGGGPGTPRAGKATDSSMGETAMVIAATASIGLAAVLIAATIAGVVGLQAYRQERLAATVAHKVTFDPEAASDVAL</sequence>
<proteinExistence type="predicted"/>
<feature type="compositionally biased region" description="Gly residues" evidence="1">
    <location>
        <begin position="830"/>
        <end position="840"/>
    </location>
</feature>
<keyword evidence="4" id="KW-1185">Reference proteome</keyword>
<dbReference type="GeneID" id="34568276"/>
<evidence type="ECO:0000313" key="4">
    <source>
        <dbReference type="Proteomes" id="UP000204584"/>
    </source>
</evidence>
<dbReference type="RefSeq" id="YP_009430048.1">
    <property type="nucleotide sequence ID" value="NC_022098.1"/>
</dbReference>